<feature type="transmembrane region" description="Helical" evidence="4">
    <location>
        <begin position="31"/>
        <end position="51"/>
    </location>
</feature>
<feature type="transmembrane region" description="Helical" evidence="4">
    <location>
        <begin position="102"/>
        <end position="122"/>
    </location>
</feature>
<sequence length="1264" mass="134214">MTSGAATGALGFVFWTLAARGYSTAEVGRASAIISSATLIAILSTLSLGSLYERFLPVAGSDTRRYVRSGLGVVLLAALVFGAVFVVFGPRTHLFTGAVETLLFPIFVMILAVFAVQDQILIGLGRTRTIAAKNIGQSTAKLLAVGAFIPLATGSAIVWAWVLPAAMIAAAVSIRVIRPVSRRRAGEADLPPRGELVHFFVSSYAINAVGMVVPLLVPLIIVARLGTEMNAYFSMCWLVVNTIGVLLNATAAPFIATASAPGADLRACTLRFTIMCGGAAVAGCIGLLLTAPLVLGIMGSEYAAQGTHLIRLMALTLPFLALTTIYVAMSRLQRKLKLAVTVQLLAGCLIVGGIAVSTPIWGIDAVGYSYLATEIVCTLIIIGPTIRHVRRALDAVPPPAAEDRPATPPPAPTERPLEFTSVVEQFSLTAAARQDRTAVHTAAGDISYGELAAAAAHWVPSFAADGRARVILVSSGISPGTVAAVLGVFASDSVLVALDPGLPINRVQTIVDILDEHGWTADTLLTDNPTGELTQTLAPSCQVHSTEIPAAATGPLTAIRKSGVDDITSIQFTSGSAGTPKAVKHGNGMWLCDAQLMHDRFGIDTGRRVALCMPISFGAGLNVLTGSLLNGAEVIAVDPRAESPREAFERIGDTGAQVLVSTPAFLEALCTAAHGDQLPRLDRIITTGEAAHSRHAHRARMLAPNAVFVNWVGSSEASSIATYDIAPGAEIPDGVIPAGIASPHKKIHIDTDGSMSISSRYLALGYLDPNAADSHFVADADGTRTFRGSDIARWDNAGNLILVGRADAAVKIRGYLVEPAEIEAALLRYPEVREATVLAAPSPSENEASPRELIAYLAPSPDSRAPSVADLRTRLHRDLPPWMVPAHIVILPDLPRTERGKVDRQALPPPSRATGTPPRSGLESMIAEVWTEVLQLKEVGRTESFYALGGDSLTVTQMLARISDLHGVRLSHADLASAPTVAQFAATLSDRIDSRVPVHRQRLAPTTVPIRPVPENASGEPHPNPLLCFTGAGASALTFVPLADSTGPDTAVYAFIPNGLENRGVPDWSIGRAARRHLSDLTRLQPHGPYTLVGHSLGGYIALEVAHLLEAAGETVELVVLLDPFLSPGAVRAARQEVPNAVLTLDQNDRLTRRELWRRRLMLPLAGLVHQTGQRQAQALEEVGVRVGLMHRPRPWSGRALLLLSHLNRDDPRLWPYILTGELIIETLPCDHHSIVREPYISAIVELIATTRPSLQREPLPDGV</sequence>
<gene>
    <name evidence="6" type="ORF">FR943_13665</name>
</gene>
<keyword evidence="4" id="KW-0472">Membrane</keyword>
<proteinExistence type="predicted"/>
<protein>
    <submittedName>
        <fullName evidence="6">Alpha/beta fold hydrolase</fullName>
    </submittedName>
</protein>
<evidence type="ECO:0000256" key="1">
    <source>
        <dbReference type="ARBA" id="ARBA00022450"/>
    </source>
</evidence>
<feature type="transmembrane region" description="Helical" evidence="4">
    <location>
        <begin position="158"/>
        <end position="177"/>
    </location>
</feature>
<dbReference type="PROSITE" id="PS00012">
    <property type="entry name" value="PHOSPHOPANTETHEINE"/>
    <property type="match status" value="1"/>
</dbReference>
<dbReference type="Pfam" id="PF00975">
    <property type="entry name" value="Thioesterase"/>
    <property type="match status" value="1"/>
</dbReference>
<dbReference type="InterPro" id="IPR000873">
    <property type="entry name" value="AMP-dep_synth/lig_dom"/>
</dbReference>
<feature type="domain" description="Carrier" evidence="5">
    <location>
        <begin position="917"/>
        <end position="992"/>
    </location>
</feature>
<evidence type="ECO:0000259" key="5">
    <source>
        <dbReference type="PROSITE" id="PS50075"/>
    </source>
</evidence>
<dbReference type="Pfam" id="PF00550">
    <property type="entry name" value="PP-binding"/>
    <property type="match status" value="1"/>
</dbReference>
<dbReference type="PROSITE" id="PS50075">
    <property type="entry name" value="CARRIER"/>
    <property type="match status" value="1"/>
</dbReference>
<dbReference type="InterPro" id="IPR001031">
    <property type="entry name" value="Thioesterase"/>
</dbReference>
<keyword evidence="1" id="KW-0596">Phosphopantetheine</keyword>
<dbReference type="GO" id="GO:0016787">
    <property type="term" value="F:hydrolase activity"/>
    <property type="evidence" value="ECO:0007669"/>
    <property type="project" value="UniProtKB-KW"/>
</dbReference>
<organism evidence="6 7">
    <name type="scientific">[Mycobacterium] fortunisiensis</name>
    <dbReference type="NCBI Taxonomy" id="2600579"/>
    <lineage>
        <taxon>Bacteria</taxon>
        <taxon>Bacillati</taxon>
        <taxon>Actinomycetota</taxon>
        <taxon>Actinomycetes</taxon>
        <taxon>Mycobacteriales</taxon>
        <taxon>Mycobacteriaceae</taxon>
        <taxon>Mycolicibacterium</taxon>
    </lineage>
</organism>
<dbReference type="InterPro" id="IPR025110">
    <property type="entry name" value="AMP-bd_C"/>
</dbReference>
<evidence type="ECO:0000313" key="6">
    <source>
        <dbReference type="EMBL" id="MBU9764884.1"/>
    </source>
</evidence>
<dbReference type="Pfam" id="PF00501">
    <property type="entry name" value="AMP-binding"/>
    <property type="match status" value="1"/>
</dbReference>
<dbReference type="Proteomes" id="UP000812982">
    <property type="component" value="Unassembled WGS sequence"/>
</dbReference>
<name>A0ABS6KN06_9MYCO</name>
<evidence type="ECO:0000256" key="4">
    <source>
        <dbReference type="SAM" id="Phobius"/>
    </source>
</evidence>
<feature type="transmembrane region" description="Helical" evidence="4">
    <location>
        <begin position="340"/>
        <end position="361"/>
    </location>
</feature>
<dbReference type="PANTHER" id="PTHR45527:SF1">
    <property type="entry name" value="FATTY ACID SYNTHASE"/>
    <property type="match status" value="1"/>
</dbReference>
<feature type="transmembrane region" description="Helical" evidence="4">
    <location>
        <begin position="268"/>
        <end position="289"/>
    </location>
</feature>
<feature type="region of interest" description="Disordered" evidence="3">
    <location>
        <begin position="900"/>
        <end position="920"/>
    </location>
</feature>
<keyword evidence="7" id="KW-1185">Reference proteome</keyword>
<evidence type="ECO:0000313" key="7">
    <source>
        <dbReference type="Proteomes" id="UP000812982"/>
    </source>
</evidence>
<dbReference type="InterPro" id="IPR009081">
    <property type="entry name" value="PP-bd_ACP"/>
</dbReference>
<keyword evidence="6" id="KW-0378">Hydrolase</keyword>
<keyword evidence="4" id="KW-1133">Transmembrane helix</keyword>
<accession>A0ABS6KN06</accession>
<keyword evidence="4" id="KW-0812">Transmembrane</keyword>
<keyword evidence="2" id="KW-0597">Phosphoprotein</keyword>
<evidence type="ECO:0000256" key="2">
    <source>
        <dbReference type="ARBA" id="ARBA00022553"/>
    </source>
</evidence>
<dbReference type="InterPro" id="IPR020806">
    <property type="entry name" value="PKS_PP-bd"/>
</dbReference>
<comment type="caution">
    <text evidence="6">The sequence shown here is derived from an EMBL/GenBank/DDBJ whole genome shotgun (WGS) entry which is preliminary data.</text>
</comment>
<dbReference type="PANTHER" id="PTHR45527">
    <property type="entry name" value="NONRIBOSOMAL PEPTIDE SYNTHETASE"/>
    <property type="match status" value="1"/>
</dbReference>
<dbReference type="Pfam" id="PF13193">
    <property type="entry name" value="AMP-binding_C"/>
    <property type="match status" value="1"/>
</dbReference>
<dbReference type="InterPro" id="IPR006162">
    <property type="entry name" value="Ppantetheine_attach_site"/>
</dbReference>
<dbReference type="EMBL" id="VOMB01000016">
    <property type="protein sequence ID" value="MBU9764884.1"/>
    <property type="molecule type" value="Genomic_DNA"/>
</dbReference>
<feature type="transmembrane region" description="Helical" evidence="4">
    <location>
        <begin position="309"/>
        <end position="328"/>
    </location>
</feature>
<feature type="transmembrane region" description="Helical" evidence="4">
    <location>
        <begin position="197"/>
        <end position="225"/>
    </location>
</feature>
<evidence type="ECO:0000256" key="3">
    <source>
        <dbReference type="SAM" id="MobiDB-lite"/>
    </source>
</evidence>
<feature type="transmembrane region" description="Helical" evidence="4">
    <location>
        <begin position="231"/>
        <end position="256"/>
    </location>
</feature>
<feature type="transmembrane region" description="Helical" evidence="4">
    <location>
        <begin position="71"/>
        <end position="90"/>
    </location>
</feature>
<reference evidence="6 7" key="1">
    <citation type="journal article" date="2021" name="Sci. Rep.">
        <title>Phenotypic and genomic hallmarks of a novel, potentially pathogenic rapidly growing Mycobacterium species related to the Mycobacterium fortuitum complex.</title>
        <authorList>
            <person name="Gharbi R."/>
            <person name="Khanna V."/>
            <person name="Frigui W."/>
            <person name="Mhenni B."/>
            <person name="Brosch R."/>
            <person name="Mardassi H."/>
        </authorList>
    </citation>
    <scope>NUCLEOTIDE SEQUENCE [LARGE SCALE GENOMIC DNA]</scope>
    <source>
        <strain evidence="6 7">TNTM28</strain>
    </source>
</reference>
<dbReference type="SMART" id="SM00823">
    <property type="entry name" value="PKS_PP"/>
    <property type="match status" value="1"/>
</dbReference>